<organism evidence="1 2">
    <name type="scientific">Roridomyces roridus</name>
    <dbReference type="NCBI Taxonomy" id="1738132"/>
    <lineage>
        <taxon>Eukaryota</taxon>
        <taxon>Fungi</taxon>
        <taxon>Dikarya</taxon>
        <taxon>Basidiomycota</taxon>
        <taxon>Agaricomycotina</taxon>
        <taxon>Agaricomycetes</taxon>
        <taxon>Agaricomycetidae</taxon>
        <taxon>Agaricales</taxon>
        <taxon>Marasmiineae</taxon>
        <taxon>Mycenaceae</taxon>
        <taxon>Roridomyces</taxon>
    </lineage>
</organism>
<evidence type="ECO:0000313" key="2">
    <source>
        <dbReference type="Proteomes" id="UP001221142"/>
    </source>
</evidence>
<comment type="caution">
    <text evidence="1">The sequence shown here is derived from an EMBL/GenBank/DDBJ whole genome shotgun (WGS) entry which is preliminary data.</text>
</comment>
<keyword evidence="2" id="KW-1185">Reference proteome</keyword>
<proteinExistence type="predicted"/>
<gene>
    <name evidence="1" type="ORF">FB45DRAFT_1021708</name>
</gene>
<dbReference type="AlphaFoldDB" id="A0AAD7FVK2"/>
<dbReference type="EMBL" id="JARKIF010000003">
    <property type="protein sequence ID" value="KAJ7644972.1"/>
    <property type="molecule type" value="Genomic_DNA"/>
</dbReference>
<dbReference type="Proteomes" id="UP001221142">
    <property type="component" value="Unassembled WGS sequence"/>
</dbReference>
<evidence type="ECO:0000313" key="1">
    <source>
        <dbReference type="EMBL" id="KAJ7644972.1"/>
    </source>
</evidence>
<accession>A0AAD7FVK2</accession>
<protein>
    <submittedName>
        <fullName evidence="1">Uncharacterized protein</fullName>
    </submittedName>
</protein>
<name>A0AAD7FVK2_9AGAR</name>
<reference evidence="1" key="1">
    <citation type="submission" date="2023-03" db="EMBL/GenBank/DDBJ databases">
        <title>Massive genome expansion in bonnet fungi (Mycena s.s.) driven by repeated elements and novel gene families across ecological guilds.</title>
        <authorList>
            <consortium name="Lawrence Berkeley National Laboratory"/>
            <person name="Harder C.B."/>
            <person name="Miyauchi S."/>
            <person name="Viragh M."/>
            <person name="Kuo A."/>
            <person name="Thoen E."/>
            <person name="Andreopoulos B."/>
            <person name="Lu D."/>
            <person name="Skrede I."/>
            <person name="Drula E."/>
            <person name="Henrissat B."/>
            <person name="Morin E."/>
            <person name="Kohler A."/>
            <person name="Barry K."/>
            <person name="LaButti K."/>
            <person name="Morin E."/>
            <person name="Salamov A."/>
            <person name="Lipzen A."/>
            <person name="Mereny Z."/>
            <person name="Hegedus B."/>
            <person name="Baldrian P."/>
            <person name="Stursova M."/>
            <person name="Weitz H."/>
            <person name="Taylor A."/>
            <person name="Grigoriev I.V."/>
            <person name="Nagy L.G."/>
            <person name="Martin F."/>
            <person name="Kauserud H."/>
        </authorList>
    </citation>
    <scope>NUCLEOTIDE SEQUENCE</scope>
    <source>
        <strain evidence="1">9284</strain>
    </source>
</reference>
<sequence length="153" mass="17622">MLFRNGAQRCRLQSGAHHSGAGASQVLREIARQNALIRVGYFPVFEEEEIPGEEKIPSLSKFFSAHGEKLLHITLREPFPEVLELCPHLVDIEFDDNDLDLNDLIPSDQPHRSLRKIVSLRLSNLEEQQEVQLDMLPALREIHIKKLEWPKNE</sequence>